<accession>A0A127JVM7</accession>
<dbReference type="OrthoDB" id="5327615at2"/>
<organism evidence="12 13">
    <name type="scientific">Ramlibacter tataouinensis</name>
    <dbReference type="NCBI Taxonomy" id="94132"/>
    <lineage>
        <taxon>Bacteria</taxon>
        <taxon>Pseudomonadati</taxon>
        <taxon>Pseudomonadota</taxon>
        <taxon>Betaproteobacteria</taxon>
        <taxon>Burkholderiales</taxon>
        <taxon>Comamonadaceae</taxon>
        <taxon>Ramlibacter</taxon>
    </lineage>
</organism>
<gene>
    <name evidence="12" type="ORF">UC35_15785</name>
</gene>
<dbReference type="EC" id="4.2.1.1" evidence="4 10"/>
<dbReference type="SMART" id="SM01057">
    <property type="entry name" value="Carb_anhydrase"/>
    <property type="match status" value="1"/>
</dbReference>
<evidence type="ECO:0000256" key="4">
    <source>
        <dbReference type="ARBA" id="ARBA00012925"/>
    </source>
</evidence>
<reference evidence="12 13" key="1">
    <citation type="journal article" date="2014" name="Int. J. Syst. Evol. Microbiol.">
        <title>Ramlibacter solisilvae sp. nov., isolated from forest soil, and emended description of the genus Ramlibacter.</title>
        <authorList>
            <person name="Lee H.J."/>
            <person name="Lee S.H."/>
            <person name="Lee S.S."/>
            <person name="Lee J.S."/>
            <person name="Kim Y."/>
            <person name="Kim S.C."/>
            <person name="Jeon C.O."/>
        </authorList>
    </citation>
    <scope>NUCLEOTIDE SEQUENCE [LARGE SCALE GENOMIC DNA]</scope>
    <source>
        <strain evidence="12 13">5-10</strain>
    </source>
</reference>
<dbReference type="InterPro" id="IPR018338">
    <property type="entry name" value="Carbonic_anhydrase_a-class_CS"/>
</dbReference>
<dbReference type="GO" id="GO:0004089">
    <property type="term" value="F:carbonate dehydratase activity"/>
    <property type="evidence" value="ECO:0007669"/>
    <property type="project" value="UniProtKB-UniRule"/>
</dbReference>
<dbReference type="InterPro" id="IPR036398">
    <property type="entry name" value="CA_dom_sf"/>
</dbReference>
<evidence type="ECO:0000256" key="10">
    <source>
        <dbReference type="RuleBase" id="RU367011"/>
    </source>
</evidence>
<evidence type="ECO:0000256" key="3">
    <source>
        <dbReference type="ARBA" id="ARBA00010718"/>
    </source>
</evidence>
<dbReference type="AlphaFoldDB" id="A0A127JVM7"/>
<dbReference type="Proteomes" id="UP000070433">
    <property type="component" value="Chromosome"/>
</dbReference>
<dbReference type="GO" id="GO:0008270">
    <property type="term" value="F:zinc ion binding"/>
    <property type="evidence" value="ECO:0007669"/>
    <property type="project" value="UniProtKB-UniRule"/>
</dbReference>
<dbReference type="Gene3D" id="3.10.200.10">
    <property type="entry name" value="Alpha carbonic anhydrase"/>
    <property type="match status" value="1"/>
</dbReference>
<evidence type="ECO:0000256" key="5">
    <source>
        <dbReference type="ARBA" id="ARBA00014628"/>
    </source>
</evidence>
<keyword evidence="7 10" id="KW-0862">Zinc</keyword>
<dbReference type="Pfam" id="PF00194">
    <property type="entry name" value="Carb_anhydrase"/>
    <property type="match status" value="1"/>
</dbReference>
<evidence type="ECO:0000256" key="9">
    <source>
        <dbReference type="ARBA" id="ARBA00048348"/>
    </source>
</evidence>
<evidence type="ECO:0000256" key="2">
    <source>
        <dbReference type="ARBA" id="ARBA00002904"/>
    </source>
</evidence>
<proteinExistence type="inferred from homology"/>
<comment type="similarity">
    <text evidence="3 10">Belongs to the alpha-carbonic anhydrase family.</text>
</comment>
<feature type="domain" description="Alpha-carbonic anhydrase" evidence="11">
    <location>
        <begin position="16"/>
        <end position="237"/>
    </location>
</feature>
<dbReference type="PANTHER" id="PTHR18952">
    <property type="entry name" value="CARBONIC ANHYDRASE"/>
    <property type="match status" value="1"/>
</dbReference>
<dbReference type="PATRIC" id="fig|94132.3.peg.3215"/>
<dbReference type="InterPro" id="IPR023561">
    <property type="entry name" value="Carbonic_anhydrase_a-class"/>
</dbReference>
<dbReference type="InterPro" id="IPR001148">
    <property type="entry name" value="CA_dom"/>
</dbReference>
<dbReference type="PANTHER" id="PTHR18952:SF265">
    <property type="entry name" value="CARBONIC ANHYDRASE"/>
    <property type="match status" value="1"/>
</dbReference>
<keyword evidence="8 10" id="KW-0456">Lyase</keyword>
<evidence type="ECO:0000313" key="13">
    <source>
        <dbReference type="Proteomes" id="UP000070433"/>
    </source>
</evidence>
<name>A0A127JVM7_9BURK</name>
<keyword evidence="6 10" id="KW-0479">Metal-binding</keyword>
<dbReference type="CDD" id="cd03124">
    <property type="entry name" value="alpha_CA_prokaryotic_like"/>
    <property type="match status" value="1"/>
</dbReference>
<dbReference type="SUPFAM" id="SSF51069">
    <property type="entry name" value="Carbonic anhydrase"/>
    <property type="match status" value="1"/>
</dbReference>
<sequence>MLFLFTAVAMGPVFAQHWGYAGEAGPQNWAKLDAKNAMCALGRNQSPIDLGGFVEADLKPLKLDYKAGMAAIVNNGHTVQIEYAPGSTIRLGARSFELQQVHFHAPSENTIAGKHFPLEAHLVHADKEGNQAVVAVLFREGAANAMLAKLWEKMPAKAGEKEELTARFSATQLLPDNRDYYRFNGSLTTPPCSEGVSWLVMKNHPTVSKAQVEQFSKALGFANNRPVQPVHAREVLK</sequence>
<evidence type="ECO:0000256" key="6">
    <source>
        <dbReference type="ARBA" id="ARBA00022723"/>
    </source>
</evidence>
<comment type="catalytic activity">
    <reaction evidence="9 10">
        <text>hydrogencarbonate + H(+) = CO2 + H2O</text>
        <dbReference type="Rhea" id="RHEA:10748"/>
        <dbReference type="ChEBI" id="CHEBI:15377"/>
        <dbReference type="ChEBI" id="CHEBI:15378"/>
        <dbReference type="ChEBI" id="CHEBI:16526"/>
        <dbReference type="ChEBI" id="CHEBI:17544"/>
        <dbReference type="EC" id="4.2.1.1"/>
    </reaction>
</comment>
<dbReference type="InterPro" id="IPR041891">
    <property type="entry name" value="Alpha_CA_prokaryot-like"/>
</dbReference>
<keyword evidence="13" id="KW-1185">Reference proteome</keyword>
<protein>
    <recommendedName>
        <fullName evidence="5 10">Carbonic anhydrase</fullName>
        <ecNumber evidence="4 10">4.2.1.1</ecNumber>
    </recommendedName>
</protein>
<evidence type="ECO:0000256" key="7">
    <source>
        <dbReference type="ARBA" id="ARBA00022833"/>
    </source>
</evidence>
<dbReference type="PROSITE" id="PS00162">
    <property type="entry name" value="ALPHA_CA_1"/>
    <property type="match status" value="1"/>
</dbReference>
<comment type="cofactor">
    <cofactor evidence="1 10">
        <name>Zn(2+)</name>
        <dbReference type="ChEBI" id="CHEBI:29105"/>
    </cofactor>
</comment>
<dbReference type="EMBL" id="CP010951">
    <property type="protein sequence ID" value="AMO24047.1"/>
    <property type="molecule type" value="Genomic_DNA"/>
</dbReference>
<evidence type="ECO:0000256" key="8">
    <source>
        <dbReference type="ARBA" id="ARBA00023239"/>
    </source>
</evidence>
<dbReference type="PROSITE" id="PS51144">
    <property type="entry name" value="ALPHA_CA_2"/>
    <property type="match status" value="1"/>
</dbReference>
<comment type="function">
    <text evidence="2 10">Reversible hydration of carbon dioxide.</text>
</comment>
<evidence type="ECO:0000259" key="11">
    <source>
        <dbReference type="PROSITE" id="PS51144"/>
    </source>
</evidence>
<evidence type="ECO:0000256" key="1">
    <source>
        <dbReference type="ARBA" id="ARBA00001947"/>
    </source>
</evidence>
<evidence type="ECO:0000313" key="12">
    <source>
        <dbReference type="EMBL" id="AMO24047.1"/>
    </source>
</evidence>